<dbReference type="OrthoDB" id="549294at2759"/>
<dbReference type="AlphaFoldDB" id="A0A150G372"/>
<dbReference type="Proteomes" id="UP000075714">
    <property type="component" value="Unassembled WGS sequence"/>
</dbReference>
<comment type="caution">
    <text evidence="2">The sequence shown here is derived from an EMBL/GenBank/DDBJ whole genome shotgun (WGS) entry which is preliminary data.</text>
</comment>
<organism evidence="2 3">
    <name type="scientific">Gonium pectorale</name>
    <name type="common">Green alga</name>
    <dbReference type="NCBI Taxonomy" id="33097"/>
    <lineage>
        <taxon>Eukaryota</taxon>
        <taxon>Viridiplantae</taxon>
        <taxon>Chlorophyta</taxon>
        <taxon>core chlorophytes</taxon>
        <taxon>Chlorophyceae</taxon>
        <taxon>CS clade</taxon>
        <taxon>Chlamydomonadales</taxon>
        <taxon>Volvocaceae</taxon>
        <taxon>Gonium</taxon>
    </lineage>
</organism>
<protein>
    <submittedName>
        <fullName evidence="2">Uncharacterized protein</fullName>
    </submittedName>
</protein>
<keyword evidence="3" id="KW-1185">Reference proteome</keyword>
<dbReference type="EMBL" id="LSYV01000082">
    <property type="protein sequence ID" value="KXZ43760.1"/>
    <property type="molecule type" value="Genomic_DNA"/>
</dbReference>
<feature type="compositionally biased region" description="Low complexity" evidence="1">
    <location>
        <begin position="8"/>
        <end position="17"/>
    </location>
</feature>
<accession>A0A150G372</accession>
<sequence length="171" mass="18022">MRPRSPLRRPASAAGPRQVVGLRDVPAAQLLAARAVGTPGPPGAGPNGGPRRRSSDGGTHADWWQCGADSEASYPLTAVTDRHGAGGPGDDMTPSEAALWMERLAALEAEVAEEREFRRKYQEELQKLAAANGGRMVNGAVLPRTTSSGRLLTGARAAAAAVMRHRTNRPQ</sequence>
<gene>
    <name evidence="2" type="ORF">GPECTOR_81g210</name>
</gene>
<evidence type="ECO:0000313" key="3">
    <source>
        <dbReference type="Proteomes" id="UP000075714"/>
    </source>
</evidence>
<proteinExistence type="predicted"/>
<reference evidence="3" key="1">
    <citation type="journal article" date="2016" name="Nat. Commun.">
        <title>The Gonium pectorale genome demonstrates co-option of cell cycle regulation during the evolution of multicellularity.</title>
        <authorList>
            <person name="Hanschen E.R."/>
            <person name="Marriage T.N."/>
            <person name="Ferris P.J."/>
            <person name="Hamaji T."/>
            <person name="Toyoda A."/>
            <person name="Fujiyama A."/>
            <person name="Neme R."/>
            <person name="Noguchi H."/>
            <person name="Minakuchi Y."/>
            <person name="Suzuki M."/>
            <person name="Kawai-Toyooka H."/>
            <person name="Smith D.R."/>
            <person name="Sparks H."/>
            <person name="Anderson J."/>
            <person name="Bakaric R."/>
            <person name="Luria V."/>
            <person name="Karger A."/>
            <person name="Kirschner M.W."/>
            <person name="Durand P.M."/>
            <person name="Michod R.E."/>
            <person name="Nozaki H."/>
            <person name="Olson B.J."/>
        </authorList>
    </citation>
    <scope>NUCLEOTIDE SEQUENCE [LARGE SCALE GENOMIC DNA]</scope>
    <source>
        <strain evidence="3">NIES-2863</strain>
    </source>
</reference>
<name>A0A150G372_GONPE</name>
<evidence type="ECO:0000313" key="2">
    <source>
        <dbReference type="EMBL" id="KXZ43760.1"/>
    </source>
</evidence>
<feature type="region of interest" description="Disordered" evidence="1">
    <location>
        <begin position="1"/>
        <end position="66"/>
    </location>
</feature>
<evidence type="ECO:0000256" key="1">
    <source>
        <dbReference type="SAM" id="MobiDB-lite"/>
    </source>
</evidence>